<dbReference type="AlphaFoldDB" id="A0A1F7II94"/>
<dbReference type="SUPFAM" id="SSF52540">
    <property type="entry name" value="P-loop containing nucleoside triphosphate hydrolases"/>
    <property type="match status" value="1"/>
</dbReference>
<comment type="subcellular location">
    <subcellularLocation>
        <location evidence="5">Cytoplasm</location>
    </subcellularLocation>
    <text evidence="5">May associate with membranes.</text>
</comment>
<dbReference type="NCBIfam" id="TIGR03156">
    <property type="entry name" value="GTP_HflX"/>
    <property type="match status" value="1"/>
</dbReference>
<dbReference type="InterPro" id="IPR030394">
    <property type="entry name" value="G_HFLX_dom"/>
</dbReference>
<dbReference type="Pfam" id="PF01926">
    <property type="entry name" value="MMR_HSR1"/>
    <property type="match status" value="1"/>
</dbReference>
<evidence type="ECO:0000256" key="6">
    <source>
        <dbReference type="PIRSR" id="PIRSR006809-1"/>
    </source>
</evidence>
<dbReference type="Gene3D" id="6.10.250.2860">
    <property type="match status" value="1"/>
</dbReference>
<dbReference type="InterPro" id="IPR027417">
    <property type="entry name" value="P-loop_NTPase"/>
</dbReference>
<dbReference type="GO" id="GO:0005737">
    <property type="term" value="C:cytoplasm"/>
    <property type="evidence" value="ECO:0007669"/>
    <property type="project" value="UniProtKB-SubCell"/>
</dbReference>
<dbReference type="PANTHER" id="PTHR10229:SF0">
    <property type="entry name" value="GTP-BINDING PROTEIN 6-RELATED"/>
    <property type="match status" value="1"/>
</dbReference>
<dbReference type="Gene3D" id="3.40.50.300">
    <property type="entry name" value="P-loop containing nucleotide triphosphate hydrolases"/>
    <property type="match status" value="1"/>
</dbReference>
<dbReference type="GO" id="GO:0046872">
    <property type="term" value="F:metal ion binding"/>
    <property type="evidence" value="ECO:0007669"/>
    <property type="project" value="UniProtKB-KW"/>
</dbReference>
<dbReference type="Pfam" id="PF16360">
    <property type="entry name" value="GTP-bdg_M"/>
    <property type="match status" value="1"/>
</dbReference>
<organism evidence="9 10">
    <name type="scientific">Candidatus Roizmanbacteria bacterium RIFCSPLOWO2_01_FULL_37_16</name>
    <dbReference type="NCBI Taxonomy" id="1802058"/>
    <lineage>
        <taxon>Bacteria</taxon>
        <taxon>Candidatus Roizmaniibacteriota</taxon>
    </lineage>
</organism>
<feature type="binding site" evidence="6">
    <location>
        <begin position="330"/>
        <end position="333"/>
    </location>
    <ligand>
        <name>GTP</name>
        <dbReference type="ChEBI" id="CHEBI:37565"/>
    </ligand>
</feature>
<sequence length="377" mass="42583">MSELRVVLIDVISPHKHSSDALKDLAELQLLVKTFGGVDIVQIIQHRTAPDQATFIGSGKVQELILIVKQEKISHLIINSIVSPGQIFNLTKILWSVNPNIQVWDRVDLILNIFEKHARSAEAKLQIEIARMQHMKFRIYGLGGTVLSRQAGGIGTRGIGETNIERMRQHFKKQIKKKKEQLEKLVAHHQRQFLRRQENGIKTISIIGYTNAGKTSLFNLLTGKNKQVEDALFVTLDSSVGSLMKQNPQGSWNPEGSENVVISDTIGFIQNLPPSLIESFKSTLLEAIEADILLHIIDLSDEKMEEKIKAVEEITNDLNLSTKKQFYVFNKLDRLNGKVNTIVPKLQEKYLDFSPLFISVKTSEGIEQLKKQLLQVI</sequence>
<dbReference type="InterPro" id="IPR042108">
    <property type="entry name" value="GTPase_HflX_N_sf"/>
</dbReference>
<dbReference type="GO" id="GO:0043022">
    <property type="term" value="F:ribosome binding"/>
    <property type="evidence" value="ECO:0007669"/>
    <property type="project" value="TreeGrafter"/>
</dbReference>
<evidence type="ECO:0000256" key="1">
    <source>
        <dbReference type="ARBA" id="ARBA00022723"/>
    </source>
</evidence>
<dbReference type="CDD" id="cd01878">
    <property type="entry name" value="HflX"/>
    <property type="match status" value="1"/>
</dbReference>
<reference evidence="9 10" key="1">
    <citation type="journal article" date="2016" name="Nat. Commun.">
        <title>Thousands of microbial genomes shed light on interconnected biogeochemical processes in an aquifer system.</title>
        <authorList>
            <person name="Anantharaman K."/>
            <person name="Brown C.T."/>
            <person name="Hug L.A."/>
            <person name="Sharon I."/>
            <person name="Castelle C.J."/>
            <person name="Probst A.J."/>
            <person name="Thomas B.C."/>
            <person name="Singh A."/>
            <person name="Wilkins M.J."/>
            <person name="Karaoz U."/>
            <person name="Brodie E.L."/>
            <person name="Williams K.H."/>
            <person name="Hubbard S.S."/>
            <person name="Banfield J.F."/>
        </authorList>
    </citation>
    <scope>NUCLEOTIDE SEQUENCE [LARGE SCALE GENOMIC DNA]</scope>
</reference>
<dbReference type="GO" id="GO:0003924">
    <property type="term" value="F:GTPase activity"/>
    <property type="evidence" value="ECO:0007669"/>
    <property type="project" value="UniProtKB-UniRule"/>
</dbReference>
<keyword evidence="5" id="KW-0963">Cytoplasm</keyword>
<dbReference type="Gene3D" id="3.40.50.11060">
    <property type="entry name" value="GTPase HflX, N-terminal domain"/>
    <property type="match status" value="1"/>
</dbReference>
<evidence type="ECO:0000259" key="8">
    <source>
        <dbReference type="PROSITE" id="PS51705"/>
    </source>
</evidence>
<keyword evidence="4 5" id="KW-0342">GTP-binding</keyword>
<keyword evidence="2 5" id="KW-0547">Nucleotide-binding</keyword>
<dbReference type="Pfam" id="PF13167">
    <property type="entry name" value="GTP-bdg_N"/>
    <property type="match status" value="1"/>
</dbReference>
<evidence type="ECO:0000256" key="5">
    <source>
        <dbReference type="HAMAP-Rule" id="MF_00900"/>
    </source>
</evidence>
<dbReference type="PRINTS" id="PR00326">
    <property type="entry name" value="GTP1OBG"/>
</dbReference>
<keyword evidence="3 7" id="KW-0460">Magnesium</keyword>
<dbReference type="PROSITE" id="PS51705">
    <property type="entry name" value="G_HFLX"/>
    <property type="match status" value="1"/>
</dbReference>
<feature type="binding site" evidence="6">
    <location>
        <begin position="208"/>
        <end position="215"/>
    </location>
    <ligand>
        <name>GTP</name>
        <dbReference type="ChEBI" id="CHEBI:37565"/>
    </ligand>
</feature>
<keyword evidence="1 7" id="KW-0479">Metal-binding</keyword>
<evidence type="ECO:0000256" key="7">
    <source>
        <dbReference type="PIRSR" id="PIRSR006809-2"/>
    </source>
</evidence>
<feature type="binding site" evidence="6">
    <location>
        <begin position="233"/>
        <end position="237"/>
    </location>
    <ligand>
        <name>GTP</name>
        <dbReference type="ChEBI" id="CHEBI:37565"/>
    </ligand>
</feature>
<feature type="binding site" evidence="6">
    <location>
        <begin position="359"/>
        <end position="361"/>
    </location>
    <ligand>
        <name>GTP</name>
        <dbReference type="ChEBI" id="CHEBI:37565"/>
    </ligand>
</feature>
<proteinExistence type="inferred from homology"/>
<dbReference type="PIRSF" id="PIRSF006809">
    <property type="entry name" value="GTP-binding_hflX_prd"/>
    <property type="match status" value="1"/>
</dbReference>
<evidence type="ECO:0000313" key="9">
    <source>
        <dbReference type="EMBL" id="OGK43080.1"/>
    </source>
</evidence>
<comment type="caution">
    <text evidence="9">The sequence shown here is derived from an EMBL/GenBank/DDBJ whole genome shotgun (WGS) entry which is preliminary data.</text>
</comment>
<accession>A0A1F7II94</accession>
<dbReference type="InterPro" id="IPR025121">
    <property type="entry name" value="GTPase_HflX_N"/>
</dbReference>
<dbReference type="InterPro" id="IPR032305">
    <property type="entry name" value="GTP-bd_M"/>
</dbReference>
<dbReference type="PANTHER" id="PTHR10229">
    <property type="entry name" value="GTP-BINDING PROTEIN HFLX"/>
    <property type="match status" value="1"/>
</dbReference>
<dbReference type="Proteomes" id="UP000178040">
    <property type="component" value="Unassembled WGS sequence"/>
</dbReference>
<comment type="cofactor">
    <cofactor evidence="7">
        <name>Mg(2+)</name>
        <dbReference type="ChEBI" id="CHEBI:18420"/>
    </cofactor>
</comment>
<dbReference type="InterPro" id="IPR016496">
    <property type="entry name" value="GTPase_HflX"/>
</dbReference>
<comment type="similarity">
    <text evidence="5">Belongs to the TRAFAC class OBG-HflX-like GTPase superfamily. HflX GTPase family.</text>
</comment>
<evidence type="ECO:0000256" key="2">
    <source>
        <dbReference type="ARBA" id="ARBA00022741"/>
    </source>
</evidence>
<dbReference type="HAMAP" id="MF_00900">
    <property type="entry name" value="GTPase_HflX"/>
    <property type="match status" value="1"/>
</dbReference>
<protein>
    <recommendedName>
        <fullName evidence="5">GTPase HflX</fullName>
    </recommendedName>
    <alternativeName>
        <fullName evidence="5">GTP-binding protein HflX</fullName>
    </alternativeName>
</protein>
<feature type="binding site" evidence="6">
    <location>
        <begin position="264"/>
        <end position="267"/>
    </location>
    <ligand>
        <name>GTP</name>
        <dbReference type="ChEBI" id="CHEBI:37565"/>
    </ligand>
</feature>
<gene>
    <name evidence="5" type="primary">hflX</name>
    <name evidence="9" type="ORF">A3B40_02915</name>
</gene>
<evidence type="ECO:0000256" key="4">
    <source>
        <dbReference type="ARBA" id="ARBA00023134"/>
    </source>
</evidence>
<feature type="binding site" evidence="7">
    <location>
        <position position="215"/>
    </location>
    <ligand>
        <name>Mg(2+)</name>
        <dbReference type="ChEBI" id="CHEBI:18420"/>
    </ligand>
</feature>
<feature type="domain" description="Hflx-type G" evidence="8">
    <location>
        <begin position="202"/>
        <end position="377"/>
    </location>
</feature>
<comment type="subunit">
    <text evidence="5">Monomer. Associates with the 50S ribosomal subunit.</text>
</comment>
<name>A0A1F7II94_9BACT</name>
<comment type="function">
    <text evidence="5">GTPase that associates with the 50S ribosomal subunit and may have a role during protein synthesis or ribosome biogenesis.</text>
</comment>
<dbReference type="GO" id="GO:0005525">
    <property type="term" value="F:GTP binding"/>
    <property type="evidence" value="ECO:0007669"/>
    <property type="project" value="UniProtKB-UniRule"/>
</dbReference>
<feature type="binding site" evidence="7">
    <location>
        <position position="235"/>
    </location>
    <ligand>
        <name>Mg(2+)</name>
        <dbReference type="ChEBI" id="CHEBI:18420"/>
    </ligand>
</feature>
<evidence type="ECO:0000313" key="10">
    <source>
        <dbReference type="Proteomes" id="UP000178040"/>
    </source>
</evidence>
<evidence type="ECO:0000256" key="3">
    <source>
        <dbReference type="ARBA" id="ARBA00022842"/>
    </source>
</evidence>
<dbReference type="InterPro" id="IPR006073">
    <property type="entry name" value="GTP-bd"/>
</dbReference>
<dbReference type="EMBL" id="MGAI01000060">
    <property type="protein sequence ID" value="OGK43080.1"/>
    <property type="molecule type" value="Genomic_DNA"/>
</dbReference>